<evidence type="ECO:0000256" key="1">
    <source>
        <dbReference type="ARBA" id="ARBA00010641"/>
    </source>
</evidence>
<dbReference type="GO" id="GO:0003677">
    <property type="term" value="F:DNA binding"/>
    <property type="evidence" value="ECO:0007669"/>
    <property type="project" value="UniProtKB-KW"/>
</dbReference>
<dbReference type="InterPro" id="IPR000838">
    <property type="entry name" value="RNA_pol_sigma70_ECF_CS"/>
</dbReference>
<keyword evidence="2 6" id="KW-0805">Transcription regulation</keyword>
<feature type="domain" description="RNA polymerase sigma factor 70 region 4 type 2" evidence="8">
    <location>
        <begin position="107"/>
        <end position="157"/>
    </location>
</feature>
<evidence type="ECO:0000313" key="9">
    <source>
        <dbReference type="EMBL" id="MTH65691.1"/>
    </source>
</evidence>
<dbReference type="InterPro" id="IPR036388">
    <property type="entry name" value="WH-like_DNA-bd_sf"/>
</dbReference>
<evidence type="ECO:0000256" key="5">
    <source>
        <dbReference type="ARBA" id="ARBA00023163"/>
    </source>
</evidence>
<dbReference type="SUPFAM" id="SSF88946">
    <property type="entry name" value="Sigma2 domain of RNA polymerase sigma factors"/>
    <property type="match status" value="1"/>
</dbReference>
<dbReference type="NCBIfam" id="TIGR02937">
    <property type="entry name" value="sigma70-ECF"/>
    <property type="match status" value="1"/>
</dbReference>
<keyword evidence="5 6" id="KW-0804">Transcription</keyword>
<keyword evidence="3 6" id="KW-0731">Sigma factor</keyword>
<evidence type="ECO:0000256" key="3">
    <source>
        <dbReference type="ARBA" id="ARBA00023082"/>
    </source>
</evidence>
<sequence>MSWDISTLYRSHAGGTARALRRAGLNPDVADDLTQDAFLRVLARPVPQTNGAYNPRAYLYRIAHRLGINHRRREALVQMVALGEDDLASQAPTTDQALHARQCLDQAALALAELPDRTRRAFVMHRIEERSMAEIGQILGISTSRAWGLIREAYRHLAERVDER</sequence>
<comment type="similarity">
    <text evidence="1 6">Belongs to the sigma-70 factor family. ECF subfamily.</text>
</comment>
<name>A0A6L6J1A1_9RHOB</name>
<dbReference type="RefSeq" id="WP_155045564.1">
    <property type="nucleotide sequence ID" value="NZ_WMIH01000015.1"/>
</dbReference>
<dbReference type="InterPro" id="IPR013249">
    <property type="entry name" value="RNA_pol_sigma70_r4_t2"/>
</dbReference>
<evidence type="ECO:0000313" key="10">
    <source>
        <dbReference type="Proteomes" id="UP000478740"/>
    </source>
</evidence>
<dbReference type="Proteomes" id="UP000478740">
    <property type="component" value="Unassembled WGS sequence"/>
</dbReference>
<comment type="caution">
    <text evidence="9">The sequence shown here is derived from an EMBL/GenBank/DDBJ whole genome shotgun (WGS) entry which is preliminary data.</text>
</comment>
<dbReference type="CDD" id="cd06171">
    <property type="entry name" value="Sigma70_r4"/>
    <property type="match status" value="1"/>
</dbReference>
<proteinExistence type="inferred from homology"/>
<feature type="domain" description="RNA polymerase sigma-70 region 2" evidence="7">
    <location>
        <begin position="8"/>
        <end position="75"/>
    </location>
</feature>
<evidence type="ECO:0000259" key="7">
    <source>
        <dbReference type="Pfam" id="PF04542"/>
    </source>
</evidence>
<evidence type="ECO:0000259" key="8">
    <source>
        <dbReference type="Pfam" id="PF08281"/>
    </source>
</evidence>
<evidence type="ECO:0000256" key="6">
    <source>
        <dbReference type="RuleBase" id="RU000716"/>
    </source>
</evidence>
<dbReference type="PANTHER" id="PTHR43133:SF63">
    <property type="entry name" value="RNA POLYMERASE SIGMA FACTOR FECI-RELATED"/>
    <property type="match status" value="1"/>
</dbReference>
<dbReference type="Pfam" id="PF08281">
    <property type="entry name" value="Sigma70_r4_2"/>
    <property type="match status" value="1"/>
</dbReference>
<dbReference type="InterPro" id="IPR007627">
    <property type="entry name" value="RNA_pol_sigma70_r2"/>
</dbReference>
<dbReference type="InterPro" id="IPR013325">
    <property type="entry name" value="RNA_pol_sigma_r2"/>
</dbReference>
<dbReference type="SUPFAM" id="SSF88659">
    <property type="entry name" value="Sigma3 and sigma4 domains of RNA polymerase sigma factors"/>
    <property type="match status" value="1"/>
</dbReference>
<dbReference type="GO" id="GO:0006352">
    <property type="term" value="P:DNA-templated transcription initiation"/>
    <property type="evidence" value="ECO:0007669"/>
    <property type="project" value="InterPro"/>
</dbReference>
<organism evidence="9 10">
    <name type="scientific">Paracoccus shanxieyensis</name>
    <dbReference type="NCBI Taxonomy" id="2675752"/>
    <lineage>
        <taxon>Bacteria</taxon>
        <taxon>Pseudomonadati</taxon>
        <taxon>Pseudomonadota</taxon>
        <taxon>Alphaproteobacteria</taxon>
        <taxon>Rhodobacterales</taxon>
        <taxon>Paracoccaceae</taxon>
        <taxon>Paracoccus</taxon>
    </lineage>
</organism>
<dbReference type="Gene3D" id="1.10.10.10">
    <property type="entry name" value="Winged helix-like DNA-binding domain superfamily/Winged helix DNA-binding domain"/>
    <property type="match status" value="1"/>
</dbReference>
<accession>A0A6L6J1A1</accession>
<keyword evidence="10" id="KW-1185">Reference proteome</keyword>
<evidence type="ECO:0000256" key="2">
    <source>
        <dbReference type="ARBA" id="ARBA00023015"/>
    </source>
</evidence>
<dbReference type="InterPro" id="IPR013324">
    <property type="entry name" value="RNA_pol_sigma_r3/r4-like"/>
</dbReference>
<protein>
    <recommendedName>
        <fullName evidence="6">RNA polymerase sigma factor</fullName>
    </recommendedName>
</protein>
<gene>
    <name evidence="9" type="ORF">GL284_15575</name>
</gene>
<keyword evidence="4 6" id="KW-0238">DNA-binding</keyword>
<dbReference type="GO" id="GO:0016987">
    <property type="term" value="F:sigma factor activity"/>
    <property type="evidence" value="ECO:0007669"/>
    <property type="project" value="UniProtKB-KW"/>
</dbReference>
<dbReference type="PROSITE" id="PS01063">
    <property type="entry name" value="SIGMA70_ECF"/>
    <property type="match status" value="1"/>
</dbReference>
<evidence type="ECO:0000256" key="4">
    <source>
        <dbReference type="ARBA" id="ARBA00023125"/>
    </source>
</evidence>
<dbReference type="InterPro" id="IPR014284">
    <property type="entry name" value="RNA_pol_sigma-70_dom"/>
</dbReference>
<dbReference type="EMBL" id="WMII01000015">
    <property type="protein sequence ID" value="MTH65691.1"/>
    <property type="molecule type" value="Genomic_DNA"/>
</dbReference>
<dbReference type="Gene3D" id="1.10.1740.10">
    <property type="match status" value="1"/>
</dbReference>
<reference evidence="9 10" key="1">
    <citation type="submission" date="2019-11" db="EMBL/GenBank/DDBJ databases">
        <authorList>
            <person name="Dong K."/>
        </authorList>
    </citation>
    <scope>NUCLEOTIDE SEQUENCE [LARGE SCALE GENOMIC DNA]</scope>
    <source>
        <strain evidence="9 10">DK608</strain>
    </source>
</reference>
<dbReference type="InterPro" id="IPR039425">
    <property type="entry name" value="RNA_pol_sigma-70-like"/>
</dbReference>
<dbReference type="Pfam" id="PF04542">
    <property type="entry name" value="Sigma70_r2"/>
    <property type="match status" value="1"/>
</dbReference>
<dbReference type="AlphaFoldDB" id="A0A6L6J1A1"/>
<dbReference type="PANTHER" id="PTHR43133">
    <property type="entry name" value="RNA POLYMERASE ECF-TYPE SIGMA FACTO"/>
    <property type="match status" value="1"/>
</dbReference>